<dbReference type="InterPro" id="IPR042277">
    <property type="entry name" value="IST1-like"/>
</dbReference>
<dbReference type="AlphaFoldDB" id="A0A830CAH8"/>
<dbReference type="FunFam" id="1.20.1260.60:FF:000002">
    <property type="entry name" value="Vacuolar protein sorting-associated protein IST1"/>
    <property type="match status" value="1"/>
</dbReference>
<evidence type="ECO:0000256" key="1">
    <source>
        <dbReference type="ARBA" id="ARBA00005536"/>
    </source>
</evidence>
<dbReference type="Proteomes" id="UP000653305">
    <property type="component" value="Unassembled WGS sequence"/>
</dbReference>
<dbReference type="PANTHER" id="PTHR12161:SF16">
    <property type="entry name" value="REGULATOR OF VPS4 ACTIVITY IN THE MVB PATHWAY PROTEIN"/>
    <property type="match status" value="1"/>
</dbReference>
<sequence length="376" mass="41753">MGKKLDALLGRGFKTGKFKSTVALAVSRLAVLKNQRQARCSIARSDVVEFLKINNHDRALMRVEQVIKEQNMLDVFVLVEGYCHLLLERVNLIEQEKNCPEELHEAVSSLIYAASRCGEFPELQEIRAILTTRFGREFAARAVELRNNCGVNPKVIQKLSTRMPSYESKMKMLKEIASDNNIDLPIEDSVSDTTMEDKQMSGPSGPSSPSGSAHPDEIDTSMRRRKYKDVADAAQAAFESAAYAAAAARAAVELSRTGSTDPDGGSGPHTPGGKTKLDTRETESENIHPAQNYDLDEITITGATKRSLSDSSSGSLSDEDGEIKKQRDIVFDDDDEGSKRVDENYPPQFDEEKMDKIIEPLNINRRPISVRTMRIR</sequence>
<dbReference type="Gene3D" id="1.20.1260.60">
    <property type="entry name" value="Vacuolar protein sorting-associated protein Ist1"/>
    <property type="match status" value="1"/>
</dbReference>
<evidence type="ECO:0000313" key="3">
    <source>
        <dbReference type="EMBL" id="GFP96610.1"/>
    </source>
</evidence>
<comment type="similarity">
    <text evidence="1">Belongs to the IST1 family.</text>
</comment>
<protein>
    <submittedName>
        <fullName evidence="3">Ist1-like protein</fullName>
    </submittedName>
</protein>
<feature type="region of interest" description="Disordered" evidence="2">
    <location>
        <begin position="193"/>
        <end position="217"/>
    </location>
</feature>
<gene>
    <name evidence="3" type="ORF">PHJA_001805100</name>
</gene>
<reference evidence="3" key="1">
    <citation type="submission" date="2020-07" db="EMBL/GenBank/DDBJ databases">
        <title>Ethylene signaling mediates host invasion by parasitic plants.</title>
        <authorList>
            <person name="Yoshida S."/>
        </authorList>
    </citation>
    <scope>NUCLEOTIDE SEQUENCE</scope>
    <source>
        <strain evidence="3">Okayama</strain>
    </source>
</reference>
<feature type="compositionally biased region" description="Low complexity" evidence="2">
    <location>
        <begin position="201"/>
        <end position="212"/>
    </location>
</feature>
<organism evidence="3 4">
    <name type="scientific">Phtheirospermum japonicum</name>
    <dbReference type="NCBI Taxonomy" id="374723"/>
    <lineage>
        <taxon>Eukaryota</taxon>
        <taxon>Viridiplantae</taxon>
        <taxon>Streptophyta</taxon>
        <taxon>Embryophyta</taxon>
        <taxon>Tracheophyta</taxon>
        <taxon>Spermatophyta</taxon>
        <taxon>Magnoliopsida</taxon>
        <taxon>eudicotyledons</taxon>
        <taxon>Gunneridae</taxon>
        <taxon>Pentapetalae</taxon>
        <taxon>asterids</taxon>
        <taxon>lamiids</taxon>
        <taxon>Lamiales</taxon>
        <taxon>Orobanchaceae</taxon>
        <taxon>Orobanchaceae incertae sedis</taxon>
        <taxon>Phtheirospermum</taxon>
    </lineage>
</organism>
<comment type="caution">
    <text evidence="3">The sequence shown here is derived from an EMBL/GenBank/DDBJ whole genome shotgun (WGS) entry which is preliminary data.</text>
</comment>
<accession>A0A830CAH8</accession>
<dbReference type="GO" id="GO:0015031">
    <property type="term" value="P:protein transport"/>
    <property type="evidence" value="ECO:0007669"/>
    <property type="project" value="InterPro"/>
</dbReference>
<dbReference type="OrthoDB" id="29853at2759"/>
<dbReference type="PANTHER" id="PTHR12161">
    <property type="entry name" value="IST1 FAMILY MEMBER"/>
    <property type="match status" value="1"/>
</dbReference>
<name>A0A830CAH8_9LAMI</name>
<proteinExistence type="inferred from homology"/>
<dbReference type="Pfam" id="PF03398">
    <property type="entry name" value="Ist1"/>
    <property type="match status" value="1"/>
</dbReference>
<keyword evidence="4" id="KW-1185">Reference proteome</keyword>
<dbReference type="InterPro" id="IPR005061">
    <property type="entry name" value="Ist1"/>
</dbReference>
<feature type="compositionally biased region" description="Basic and acidic residues" evidence="2">
    <location>
        <begin position="275"/>
        <end position="286"/>
    </location>
</feature>
<evidence type="ECO:0000313" key="4">
    <source>
        <dbReference type="Proteomes" id="UP000653305"/>
    </source>
</evidence>
<evidence type="ECO:0000256" key="2">
    <source>
        <dbReference type="SAM" id="MobiDB-lite"/>
    </source>
</evidence>
<feature type="region of interest" description="Disordered" evidence="2">
    <location>
        <begin position="254"/>
        <end position="353"/>
    </location>
</feature>
<dbReference type="EMBL" id="BMAC01000448">
    <property type="protein sequence ID" value="GFP96610.1"/>
    <property type="molecule type" value="Genomic_DNA"/>
</dbReference>